<dbReference type="RefSeq" id="WP_023848336.1">
    <property type="nucleotide sequence ID" value="NZ_CP047166.1"/>
</dbReference>
<dbReference type="Proteomes" id="UP000596387">
    <property type="component" value="Chromosome"/>
</dbReference>
<dbReference type="Pfam" id="PF20172">
    <property type="entry name" value="DUF6538"/>
    <property type="match status" value="1"/>
</dbReference>
<protein>
    <recommendedName>
        <fullName evidence="1">DUF6538 domain-containing protein</fullName>
    </recommendedName>
</protein>
<reference evidence="2 3" key="1">
    <citation type="submission" date="2019-12" db="EMBL/GenBank/DDBJ databases">
        <title>Complete Genome Sequence of a Quorum-Sensing Bacterium,Rhodobacteraceae bacterium C31, Isolated from a marine microalgae symbiotic bacteria.</title>
        <authorList>
            <person name="Zhang Y."/>
        </authorList>
    </citation>
    <scope>NUCLEOTIDE SEQUENCE [LARGE SCALE GENOMIC DNA]</scope>
    <source>
        <strain evidence="2 3">C31</strain>
    </source>
</reference>
<evidence type="ECO:0000313" key="2">
    <source>
        <dbReference type="EMBL" id="QRF65095.1"/>
    </source>
</evidence>
<accession>A0ABX7F4D7</accession>
<dbReference type="EMBL" id="CP047166">
    <property type="protein sequence ID" value="QRF65095.1"/>
    <property type="molecule type" value="Genomic_DNA"/>
</dbReference>
<proteinExistence type="predicted"/>
<feature type="domain" description="DUF6538" evidence="1">
    <location>
        <begin position="12"/>
        <end position="62"/>
    </location>
</feature>
<name>A0ABX7F4D7_9RHOB</name>
<sequence length="102" mass="11950">MSETISPTFTFVKAGIFYFSRRIPTELRSRYTSPRIAFSLRTRTARIAEARARRAADRLDAYRFHLRSETKDLPGKHMIMLKRDGGSRPVVCARMSRRSRKR</sequence>
<keyword evidence="3" id="KW-1185">Reference proteome</keyword>
<dbReference type="InterPro" id="IPR046668">
    <property type="entry name" value="DUF6538"/>
</dbReference>
<evidence type="ECO:0000259" key="1">
    <source>
        <dbReference type="Pfam" id="PF20172"/>
    </source>
</evidence>
<gene>
    <name evidence="2" type="ORF">GQA70_01460</name>
</gene>
<evidence type="ECO:0000313" key="3">
    <source>
        <dbReference type="Proteomes" id="UP000596387"/>
    </source>
</evidence>
<organism evidence="2 3">
    <name type="scientific">Ponticoccus alexandrii</name>
    <dbReference type="NCBI Taxonomy" id="1943633"/>
    <lineage>
        <taxon>Bacteria</taxon>
        <taxon>Pseudomonadati</taxon>
        <taxon>Pseudomonadota</taxon>
        <taxon>Alphaproteobacteria</taxon>
        <taxon>Rhodobacterales</taxon>
        <taxon>Roseobacteraceae</taxon>
        <taxon>Ponticoccus</taxon>
    </lineage>
</organism>